<dbReference type="InterPro" id="IPR046539">
    <property type="entry name" value="DUF6604"/>
</dbReference>
<dbReference type="PANTHER" id="PTHR38795">
    <property type="entry name" value="DUF6604 DOMAIN-CONTAINING PROTEIN"/>
    <property type="match status" value="1"/>
</dbReference>
<sequence>MRYDLYVDSYRRYKAGTNTVARWLLRTGRACGAAIDTDPKPGQRYFMPLSEFKQLATIIAGQSSSVPSHIISSLRETIDLRKAASLFYRQHASSNDLERSNEGHIFTIEVLESVWNLLVPFQTEDLPETVRPTADDEGRRKPVSNIFDVAGSDSSVDHDRGSGSQIPQPNPPTIEPVVEIGSDPEEIFVLYCFFRDLHDVREELRRIWRMYKCGETPLISAAATTDLAFDVARRRETEMLNMEFTLTGGKVQTLREVAAELYNSHTISGTRLFWRLKDNFQFNHVGDLLFRHIAETGNVDTPTDGKVEDAIEEQIFHAAEMLGIPAYIMLDNYEAIRFGRPLNGEAHLQFASRHTLRTPAINAQFRFGDDDGRMAVLQHQMRLLHAMDWHRQIPSDKRFGPLQGRQGRNLLPAWLVWATSVQLDINRILGRKRHQPFAELKDTGHELEVRAQSYMQWLSTAYRQGWDIKLDKVFGGMQIFVQTYLDENPIAKAEKKTFPDLPPTPPHILFRYNQTWAGVLDLWLKLSLWSIGIRIATFTTILFFMMHLYNAGLSDRLSWDDMEYVISLHGAEHLFYGGRPDGPAECEKRMHLCAGGSAQESASDRRSFRFPRSARGREKAERQIRPDVISTYILRKRYQDIDSLYKDETVPTGGLEVLMAFLRRTQQQEVAKLHSQSNYLVPLLDMVHSTVAQDARHLQFDCEYPSLYKPQRADLLQDGLHEDLEFGGRVCRSTFLSKNRLSAQAIPSFILTARRDAAESGPTDPVAIRLGAIGPRAFAIMRRYLELEGSSCIHKMDHQLKRPADRVDALAEESDHDASQPQNDLNTGELDRQLGNFTKSLNIAREKDAANGPEKTEAARRAEARGRGELMETIDVMSEIASPAKLPPEDVQKFLATDDLTPLFGILKANLDIERAKEKKRKSNKNKIKNRKLKQKAEQNASGEGLLATSNRGHGSSIARNEEPPKPKVDLAAVYFERIERFRQEGVNPFEEFGIDEMTPALRAHIERDARDLEMRHAVGRR</sequence>
<feature type="region of interest" description="Disordered" evidence="1">
    <location>
        <begin position="804"/>
        <end position="830"/>
    </location>
</feature>
<keyword evidence="4" id="KW-1185">Reference proteome</keyword>
<proteinExistence type="predicted"/>
<feature type="compositionally biased region" description="Basic residues" evidence="1">
    <location>
        <begin position="918"/>
        <end position="934"/>
    </location>
</feature>
<dbReference type="Proteomes" id="UP000799436">
    <property type="component" value="Unassembled WGS sequence"/>
</dbReference>
<organism evidence="3 4">
    <name type="scientific">Teratosphaeria nubilosa</name>
    <dbReference type="NCBI Taxonomy" id="161662"/>
    <lineage>
        <taxon>Eukaryota</taxon>
        <taxon>Fungi</taxon>
        <taxon>Dikarya</taxon>
        <taxon>Ascomycota</taxon>
        <taxon>Pezizomycotina</taxon>
        <taxon>Dothideomycetes</taxon>
        <taxon>Dothideomycetidae</taxon>
        <taxon>Mycosphaerellales</taxon>
        <taxon>Teratosphaeriaceae</taxon>
        <taxon>Teratosphaeria</taxon>
    </lineage>
</organism>
<evidence type="ECO:0000259" key="2">
    <source>
        <dbReference type="Pfam" id="PF20253"/>
    </source>
</evidence>
<dbReference type="AlphaFoldDB" id="A0A6G1LJV1"/>
<gene>
    <name evidence="3" type="ORF">EJ03DRAFT_371588</name>
</gene>
<feature type="compositionally biased region" description="Basic and acidic residues" evidence="1">
    <location>
        <begin position="844"/>
        <end position="866"/>
    </location>
</feature>
<dbReference type="PANTHER" id="PTHR38795:SF1">
    <property type="entry name" value="DUF6604 DOMAIN-CONTAINING PROTEIN"/>
    <property type="match status" value="1"/>
</dbReference>
<dbReference type="EMBL" id="ML995812">
    <property type="protein sequence ID" value="KAF2773155.1"/>
    <property type="molecule type" value="Genomic_DNA"/>
</dbReference>
<feature type="domain" description="DUF6604" evidence="2">
    <location>
        <begin position="11"/>
        <end position="240"/>
    </location>
</feature>
<accession>A0A6G1LJV1</accession>
<protein>
    <recommendedName>
        <fullName evidence="2">DUF6604 domain-containing protein</fullName>
    </recommendedName>
</protein>
<dbReference type="OrthoDB" id="3650634at2759"/>
<dbReference type="Pfam" id="PF20253">
    <property type="entry name" value="DUF6604"/>
    <property type="match status" value="1"/>
</dbReference>
<feature type="compositionally biased region" description="Polar residues" evidence="1">
    <location>
        <begin position="938"/>
        <end position="954"/>
    </location>
</feature>
<evidence type="ECO:0000256" key="1">
    <source>
        <dbReference type="SAM" id="MobiDB-lite"/>
    </source>
</evidence>
<feature type="region of interest" description="Disordered" evidence="1">
    <location>
        <begin position="916"/>
        <end position="964"/>
    </location>
</feature>
<reference evidence="3" key="1">
    <citation type="journal article" date="2020" name="Stud. Mycol.">
        <title>101 Dothideomycetes genomes: a test case for predicting lifestyles and emergence of pathogens.</title>
        <authorList>
            <person name="Haridas S."/>
            <person name="Albert R."/>
            <person name="Binder M."/>
            <person name="Bloem J."/>
            <person name="Labutti K."/>
            <person name="Salamov A."/>
            <person name="Andreopoulos B."/>
            <person name="Baker S."/>
            <person name="Barry K."/>
            <person name="Bills G."/>
            <person name="Bluhm B."/>
            <person name="Cannon C."/>
            <person name="Castanera R."/>
            <person name="Culley D."/>
            <person name="Daum C."/>
            <person name="Ezra D."/>
            <person name="Gonzalez J."/>
            <person name="Henrissat B."/>
            <person name="Kuo A."/>
            <person name="Liang C."/>
            <person name="Lipzen A."/>
            <person name="Lutzoni F."/>
            <person name="Magnuson J."/>
            <person name="Mondo S."/>
            <person name="Nolan M."/>
            <person name="Ohm R."/>
            <person name="Pangilinan J."/>
            <person name="Park H.-J."/>
            <person name="Ramirez L."/>
            <person name="Alfaro M."/>
            <person name="Sun H."/>
            <person name="Tritt A."/>
            <person name="Yoshinaga Y."/>
            <person name="Zwiers L.-H."/>
            <person name="Turgeon B."/>
            <person name="Goodwin S."/>
            <person name="Spatafora J."/>
            <person name="Crous P."/>
            <person name="Grigoriev I."/>
        </authorList>
    </citation>
    <scope>NUCLEOTIDE SEQUENCE</scope>
    <source>
        <strain evidence="3">CBS 116005</strain>
    </source>
</reference>
<feature type="region of interest" description="Disordered" evidence="1">
    <location>
        <begin position="148"/>
        <end position="173"/>
    </location>
</feature>
<evidence type="ECO:0000313" key="4">
    <source>
        <dbReference type="Proteomes" id="UP000799436"/>
    </source>
</evidence>
<name>A0A6G1LJV1_9PEZI</name>
<feature type="region of interest" description="Disordered" evidence="1">
    <location>
        <begin position="843"/>
        <end position="866"/>
    </location>
</feature>
<evidence type="ECO:0000313" key="3">
    <source>
        <dbReference type="EMBL" id="KAF2773155.1"/>
    </source>
</evidence>